<comment type="caution">
    <text evidence="2">The sequence shown here is derived from an EMBL/GenBank/DDBJ whole genome shotgun (WGS) entry which is preliminary data.</text>
</comment>
<evidence type="ECO:0000256" key="1">
    <source>
        <dbReference type="SAM" id="MobiDB-lite"/>
    </source>
</evidence>
<accession>A0A9P4NW91</accession>
<keyword evidence="3" id="KW-1185">Reference proteome</keyword>
<name>A0A9P4NW91_9PEZI</name>
<reference evidence="2" key="1">
    <citation type="journal article" date="2020" name="Stud. Mycol.">
        <title>101 Dothideomycetes genomes: a test case for predicting lifestyles and emergence of pathogens.</title>
        <authorList>
            <person name="Haridas S."/>
            <person name="Albert R."/>
            <person name="Binder M."/>
            <person name="Bloem J."/>
            <person name="Labutti K."/>
            <person name="Salamov A."/>
            <person name="Andreopoulos B."/>
            <person name="Baker S."/>
            <person name="Barry K."/>
            <person name="Bills G."/>
            <person name="Bluhm B."/>
            <person name="Cannon C."/>
            <person name="Castanera R."/>
            <person name="Culley D."/>
            <person name="Daum C."/>
            <person name="Ezra D."/>
            <person name="Gonzalez J."/>
            <person name="Henrissat B."/>
            <person name="Kuo A."/>
            <person name="Liang C."/>
            <person name="Lipzen A."/>
            <person name="Lutzoni F."/>
            <person name="Magnuson J."/>
            <person name="Mondo S."/>
            <person name="Nolan M."/>
            <person name="Ohm R."/>
            <person name="Pangilinan J."/>
            <person name="Park H.-J."/>
            <person name="Ramirez L."/>
            <person name="Alfaro M."/>
            <person name="Sun H."/>
            <person name="Tritt A."/>
            <person name="Yoshinaga Y."/>
            <person name="Zwiers L.-H."/>
            <person name="Turgeon B."/>
            <person name="Goodwin S."/>
            <person name="Spatafora J."/>
            <person name="Crous P."/>
            <person name="Grigoriev I."/>
        </authorList>
    </citation>
    <scope>NUCLEOTIDE SEQUENCE</scope>
    <source>
        <strain evidence="2">CBS 130266</strain>
    </source>
</reference>
<feature type="region of interest" description="Disordered" evidence="1">
    <location>
        <begin position="1"/>
        <end position="55"/>
    </location>
</feature>
<protein>
    <submittedName>
        <fullName evidence="2">Uncharacterized protein</fullName>
    </submittedName>
</protein>
<dbReference type="EMBL" id="MU007026">
    <property type="protein sequence ID" value="KAF2432468.1"/>
    <property type="molecule type" value="Genomic_DNA"/>
</dbReference>
<proteinExistence type="predicted"/>
<feature type="compositionally biased region" description="Pro residues" evidence="1">
    <location>
        <begin position="9"/>
        <end position="23"/>
    </location>
</feature>
<dbReference type="Proteomes" id="UP000800235">
    <property type="component" value="Unassembled WGS sequence"/>
</dbReference>
<evidence type="ECO:0000313" key="3">
    <source>
        <dbReference type="Proteomes" id="UP000800235"/>
    </source>
</evidence>
<sequence length="76" mass="8122">MAEIINMNIPPPPAGPLGPPPMMAGPGGLQPGPNRLPPHPNMQIMGGPPMHMPPFNMPQNFPRVFQPTYEGFTLVG</sequence>
<gene>
    <name evidence="2" type="ORF">EJ08DRAFT_648230</name>
</gene>
<dbReference type="AlphaFoldDB" id="A0A9P4NW91"/>
<evidence type="ECO:0000313" key="2">
    <source>
        <dbReference type="EMBL" id="KAF2432468.1"/>
    </source>
</evidence>
<organism evidence="2 3">
    <name type="scientific">Tothia fuscella</name>
    <dbReference type="NCBI Taxonomy" id="1048955"/>
    <lineage>
        <taxon>Eukaryota</taxon>
        <taxon>Fungi</taxon>
        <taxon>Dikarya</taxon>
        <taxon>Ascomycota</taxon>
        <taxon>Pezizomycotina</taxon>
        <taxon>Dothideomycetes</taxon>
        <taxon>Pleosporomycetidae</taxon>
        <taxon>Venturiales</taxon>
        <taxon>Cylindrosympodiaceae</taxon>
        <taxon>Tothia</taxon>
    </lineage>
</organism>